<evidence type="ECO:0000256" key="3">
    <source>
        <dbReference type="ARBA" id="ARBA00022771"/>
    </source>
</evidence>
<dbReference type="AlphaFoldDB" id="A0A9P3GQR0"/>
<feature type="compositionally biased region" description="Basic and acidic residues" evidence="6">
    <location>
        <begin position="466"/>
        <end position="477"/>
    </location>
</feature>
<dbReference type="Gene3D" id="3.30.160.60">
    <property type="entry name" value="Classic Zinc Finger"/>
    <property type="match status" value="2"/>
</dbReference>
<evidence type="ECO:0000256" key="5">
    <source>
        <dbReference type="PROSITE-ProRule" id="PRU00042"/>
    </source>
</evidence>
<dbReference type="OrthoDB" id="6365676at2759"/>
<feature type="compositionally biased region" description="Acidic residues" evidence="6">
    <location>
        <begin position="332"/>
        <end position="344"/>
    </location>
</feature>
<dbReference type="SUPFAM" id="SSF57667">
    <property type="entry name" value="beta-beta-alpha zinc fingers"/>
    <property type="match status" value="1"/>
</dbReference>
<evidence type="ECO:0000256" key="1">
    <source>
        <dbReference type="ARBA" id="ARBA00022723"/>
    </source>
</evidence>
<evidence type="ECO:0000256" key="6">
    <source>
        <dbReference type="SAM" id="MobiDB-lite"/>
    </source>
</evidence>
<dbReference type="PROSITE" id="PS50157">
    <property type="entry name" value="ZINC_FINGER_C2H2_2"/>
    <property type="match status" value="2"/>
</dbReference>
<feature type="region of interest" description="Disordered" evidence="6">
    <location>
        <begin position="215"/>
        <end position="270"/>
    </location>
</feature>
<reference evidence="8 9" key="1">
    <citation type="submission" date="2021-08" db="EMBL/GenBank/DDBJ databases">
        <title>Draft Genome Sequence of Phanerochaete sordida strain YK-624.</title>
        <authorList>
            <person name="Mori T."/>
            <person name="Dohra H."/>
            <person name="Suzuki T."/>
            <person name="Kawagishi H."/>
            <person name="Hirai H."/>
        </authorList>
    </citation>
    <scope>NUCLEOTIDE SEQUENCE [LARGE SCALE GENOMIC DNA]</scope>
    <source>
        <strain evidence="8 9">YK-624</strain>
    </source>
</reference>
<feature type="domain" description="C2H2-type" evidence="7">
    <location>
        <begin position="418"/>
        <end position="448"/>
    </location>
</feature>
<dbReference type="FunFam" id="3.30.160.60:FF:001297">
    <property type="entry name" value="Zinc finger and SCAN domain-containing protein 2"/>
    <property type="match status" value="1"/>
</dbReference>
<sequence>MSRMESTLFLSYAAAPNTFFSLQGDMYNQVTYPPNQGIAQPSSFIRSSASQQQQQPHPSSPRQYYPRTYSRSPGDYHDDSLSSSGSPSSSNGMGAAMNVQEHPQDFVAEPNYTFTATTAAMPYALDSSVPRGVTYVQDGQIGYTHIPPHKFEPPPPLDGRYADAPAYTQGYFDRAEMQYNPPEMASYYDNSGGGLSQEPALSAYTLNDGQLPSVVHSFSHSPRMEQPGSPASVYTAGSPLLQYPPTPDDAPQYVSLQDVSPSPTVSPDQVYSALPAHSPLLGAYAVGAPASPASAYDEGLSDVTPSARPPKRARTASSDGDSAASPESGESEREDEDADADDDEYRPGLREGGRSTRRRAGKGAARDESPLDGTKPRLAPPVPVPNLTKKSRGRRVPTSPVLLSTNGVEKDAQNVRGYRCKVPGCNKCFQRGEHLKRHVRSIHTNEKPHKCPYKKCGKDFSRHDNLRQHMRVHRNEPLDSEETGSG</sequence>
<dbReference type="SMART" id="SM00355">
    <property type="entry name" value="ZnF_C2H2"/>
    <property type="match status" value="2"/>
</dbReference>
<dbReference type="InterPro" id="IPR013087">
    <property type="entry name" value="Znf_C2H2_type"/>
</dbReference>
<feature type="region of interest" description="Disordered" evidence="6">
    <location>
        <begin position="466"/>
        <end position="486"/>
    </location>
</feature>
<evidence type="ECO:0000256" key="2">
    <source>
        <dbReference type="ARBA" id="ARBA00022737"/>
    </source>
</evidence>
<dbReference type="GO" id="GO:0008270">
    <property type="term" value="F:zinc ion binding"/>
    <property type="evidence" value="ECO:0007669"/>
    <property type="project" value="UniProtKB-KW"/>
</dbReference>
<dbReference type="PANTHER" id="PTHR19818:SF139">
    <property type="entry name" value="PAIR-RULE PROTEIN ODD-PAIRED"/>
    <property type="match status" value="1"/>
</dbReference>
<feature type="compositionally biased region" description="Basic and acidic residues" evidence="6">
    <location>
        <begin position="345"/>
        <end position="354"/>
    </location>
</feature>
<feature type="region of interest" description="Disordered" evidence="6">
    <location>
        <begin position="293"/>
        <end position="401"/>
    </location>
</feature>
<feature type="compositionally biased region" description="Polar residues" evidence="6">
    <location>
        <begin position="254"/>
        <end position="269"/>
    </location>
</feature>
<protein>
    <recommendedName>
        <fullName evidence="7">C2H2-type domain-containing protein</fullName>
    </recommendedName>
</protein>
<dbReference type="Proteomes" id="UP000703269">
    <property type="component" value="Unassembled WGS sequence"/>
</dbReference>
<comment type="caution">
    <text evidence="8">The sequence shown here is derived from an EMBL/GenBank/DDBJ whole genome shotgun (WGS) entry which is preliminary data.</text>
</comment>
<dbReference type="InterPro" id="IPR050329">
    <property type="entry name" value="GLI_C2H2-zinc-finger"/>
</dbReference>
<organism evidence="8 9">
    <name type="scientific">Phanerochaete sordida</name>
    <dbReference type="NCBI Taxonomy" id="48140"/>
    <lineage>
        <taxon>Eukaryota</taxon>
        <taxon>Fungi</taxon>
        <taxon>Dikarya</taxon>
        <taxon>Basidiomycota</taxon>
        <taxon>Agaricomycotina</taxon>
        <taxon>Agaricomycetes</taxon>
        <taxon>Polyporales</taxon>
        <taxon>Phanerochaetaceae</taxon>
        <taxon>Phanerochaete</taxon>
    </lineage>
</organism>
<keyword evidence="3 5" id="KW-0863">Zinc-finger</keyword>
<dbReference type="GO" id="GO:0000978">
    <property type="term" value="F:RNA polymerase II cis-regulatory region sequence-specific DNA binding"/>
    <property type="evidence" value="ECO:0007669"/>
    <property type="project" value="TreeGrafter"/>
</dbReference>
<feature type="compositionally biased region" description="Low complexity" evidence="6">
    <location>
        <begin position="40"/>
        <end position="63"/>
    </location>
</feature>
<dbReference type="EMBL" id="BPQB01000077">
    <property type="protein sequence ID" value="GJE97800.1"/>
    <property type="molecule type" value="Genomic_DNA"/>
</dbReference>
<keyword evidence="1" id="KW-0479">Metal-binding</keyword>
<gene>
    <name evidence="8" type="ORF">PsYK624_140210</name>
</gene>
<dbReference type="PROSITE" id="PS00028">
    <property type="entry name" value="ZINC_FINGER_C2H2_1"/>
    <property type="match status" value="2"/>
</dbReference>
<dbReference type="GO" id="GO:0000981">
    <property type="term" value="F:DNA-binding transcription factor activity, RNA polymerase II-specific"/>
    <property type="evidence" value="ECO:0007669"/>
    <property type="project" value="TreeGrafter"/>
</dbReference>
<dbReference type="GO" id="GO:0005634">
    <property type="term" value="C:nucleus"/>
    <property type="evidence" value="ECO:0007669"/>
    <property type="project" value="UniProtKB-ARBA"/>
</dbReference>
<evidence type="ECO:0000313" key="8">
    <source>
        <dbReference type="EMBL" id="GJE97800.1"/>
    </source>
</evidence>
<dbReference type="Pfam" id="PF00096">
    <property type="entry name" value="zf-C2H2"/>
    <property type="match status" value="2"/>
</dbReference>
<proteinExistence type="predicted"/>
<feature type="region of interest" description="Disordered" evidence="6">
    <location>
        <begin position="33"/>
        <end position="96"/>
    </location>
</feature>
<feature type="domain" description="C2H2-type" evidence="7">
    <location>
        <begin position="449"/>
        <end position="478"/>
    </location>
</feature>
<dbReference type="PANTHER" id="PTHR19818">
    <property type="entry name" value="ZINC FINGER PROTEIN ZIC AND GLI"/>
    <property type="match status" value="1"/>
</dbReference>
<evidence type="ECO:0000256" key="4">
    <source>
        <dbReference type="ARBA" id="ARBA00022833"/>
    </source>
</evidence>
<accession>A0A9P3GQR0</accession>
<name>A0A9P3GQR0_9APHY</name>
<keyword evidence="2" id="KW-0677">Repeat</keyword>
<keyword evidence="9" id="KW-1185">Reference proteome</keyword>
<dbReference type="InterPro" id="IPR036236">
    <property type="entry name" value="Znf_C2H2_sf"/>
</dbReference>
<evidence type="ECO:0000313" key="9">
    <source>
        <dbReference type="Proteomes" id="UP000703269"/>
    </source>
</evidence>
<evidence type="ECO:0000259" key="7">
    <source>
        <dbReference type="PROSITE" id="PS50157"/>
    </source>
</evidence>
<dbReference type="GO" id="GO:0045944">
    <property type="term" value="P:positive regulation of transcription by RNA polymerase II"/>
    <property type="evidence" value="ECO:0007669"/>
    <property type="project" value="UniProtKB-ARBA"/>
</dbReference>
<feature type="compositionally biased region" description="Low complexity" evidence="6">
    <location>
        <begin position="81"/>
        <end position="90"/>
    </location>
</feature>
<keyword evidence="4" id="KW-0862">Zinc</keyword>